<dbReference type="EC" id="3.-.-.-" evidence="4"/>
<evidence type="ECO:0000259" key="3">
    <source>
        <dbReference type="PROSITE" id="PS51677"/>
    </source>
</evidence>
<evidence type="ECO:0000256" key="1">
    <source>
        <dbReference type="ARBA" id="ARBA00004613"/>
    </source>
</evidence>
<dbReference type="GO" id="GO:0016787">
    <property type="term" value="F:hydrolase activity"/>
    <property type="evidence" value="ECO:0007669"/>
    <property type="project" value="UniProtKB-KW"/>
</dbReference>
<dbReference type="SUPFAM" id="SSF88713">
    <property type="entry name" value="Glycoside hydrolase/deacetylase"/>
    <property type="match status" value="1"/>
</dbReference>
<dbReference type="InterPro" id="IPR011330">
    <property type="entry name" value="Glyco_hydro/deAcase_b/a-brl"/>
</dbReference>
<organism evidence="4 5">
    <name type="scientific">Ammonicoccus fulvus</name>
    <dbReference type="NCBI Taxonomy" id="3138240"/>
    <lineage>
        <taxon>Bacteria</taxon>
        <taxon>Bacillati</taxon>
        <taxon>Actinomycetota</taxon>
        <taxon>Actinomycetes</taxon>
        <taxon>Propionibacteriales</taxon>
        <taxon>Propionibacteriaceae</taxon>
        <taxon>Ammonicoccus</taxon>
    </lineage>
</organism>
<gene>
    <name evidence="4" type="ORF">AADG42_03945</name>
</gene>
<dbReference type="RefSeq" id="WP_425307924.1">
    <property type="nucleotide sequence ID" value="NZ_CP154795.1"/>
</dbReference>
<dbReference type="Proteomes" id="UP001442841">
    <property type="component" value="Chromosome"/>
</dbReference>
<dbReference type="Gene3D" id="3.20.20.370">
    <property type="entry name" value="Glycoside hydrolase/deacetylase"/>
    <property type="match status" value="1"/>
</dbReference>
<protein>
    <submittedName>
        <fullName evidence="4">Polysaccharide deacetylase family protein</fullName>
        <ecNumber evidence="4">3.-.-.-</ecNumber>
    </submittedName>
</protein>
<sequence>MPEAGRMRTGLKKALSLAMLPGAATGASLLIYHRIGGGTRDELDVPADAFARQMRLLASHPVISLDAALDCLDGGDERPHFVITFDDGFEDVYRTAWPVLRDLGLPFTVYLASAYVSAPMKWEGATAKGASGEGLSWDQLGEMVESGLCTIGNHTHTHVRPEALTVEELDTCTAAIEKNLGLTPRHFTYPWGVPVPTMEADLRSRFRSASTGELGRNTSRTDRMRLRRIPVRRTDPDAFFAAKLGRSLVPERAYAGIVRLAKAVGVSA</sequence>
<evidence type="ECO:0000313" key="4">
    <source>
        <dbReference type="EMBL" id="XAN06495.1"/>
    </source>
</evidence>
<comment type="subcellular location">
    <subcellularLocation>
        <location evidence="1">Secreted</location>
    </subcellularLocation>
</comment>
<dbReference type="PANTHER" id="PTHR34216:SF3">
    <property type="entry name" value="POLY-BETA-1,6-N-ACETYL-D-GLUCOSAMINE N-DEACETYLASE"/>
    <property type="match status" value="1"/>
</dbReference>
<dbReference type="CDD" id="cd10918">
    <property type="entry name" value="CE4_NodB_like_5s_6s"/>
    <property type="match status" value="1"/>
</dbReference>
<proteinExistence type="predicted"/>
<dbReference type="PANTHER" id="PTHR34216">
    <property type="match status" value="1"/>
</dbReference>
<dbReference type="Pfam" id="PF01522">
    <property type="entry name" value="Polysacc_deac_1"/>
    <property type="match status" value="1"/>
</dbReference>
<evidence type="ECO:0000313" key="5">
    <source>
        <dbReference type="Proteomes" id="UP001442841"/>
    </source>
</evidence>
<dbReference type="InterPro" id="IPR002509">
    <property type="entry name" value="NODB_dom"/>
</dbReference>
<keyword evidence="2" id="KW-0732">Signal</keyword>
<feature type="domain" description="NodB homology" evidence="3">
    <location>
        <begin position="79"/>
        <end position="268"/>
    </location>
</feature>
<keyword evidence="4" id="KW-0378">Hydrolase</keyword>
<dbReference type="PROSITE" id="PS51677">
    <property type="entry name" value="NODB"/>
    <property type="match status" value="1"/>
</dbReference>
<keyword evidence="5" id="KW-1185">Reference proteome</keyword>
<dbReference type="InterPro" id="IPR051398">
    <property type="entry name" value="Polysacch_Deacetylase"/>
</dbReference>
<reference evidence="4 5" key="1">
    <citation type="submission" date="2024-04" db="EMBL/GenBank/DDBJ databases">
        <title>Isolation of an actinomycete strain from pig manure.</title>
        <authorList>
            <person name="Gong T."/>
            <person name="Yu Z."/>
            <person name="An M."/>
            <person name="Wei C."/>
            <person name="Yang W."/>
            <person name="Liu L."/>
        </authorList>
    </citation>
    <scope>NUCLEOTIDE SEQUENCE [LARGE SCALE GENOMIC DNA]</scope>
    <source>
        <strain evidence="4 5">ZF39</strain>
    </source>
</reference>
<accession>A0ABZ3FLG1</accession>
<dbReference type="EMBL" id="CP154795">
    <property type="protein sequence ID" value="XAN06495.1"/>
    <property type="molecule type" value="Genomic_DNA"/>
</dbReference>
<evidence type="ECO:0000256" key="2">
    <source>
        <dbReference type="ARBA" id="ARBA00022729"/>
    </source>
</evidence>
<name>A0ABZ3FLG1_9ACTN</name>